<name>A0A6F8YRU8_9ACTN</name>
<protein>
    <submittedName>
        <fullName evidence="2">Type IV secretion protein Rhs</fullName>
    </submittedName>
</protein>
<dbReference type="SUPFAM" id="SSF69255">
    <property type="entry name" value="gp5 N-terminal domain-like"/>
    <property type="match status" value="1"/>
</dbReference>
<dbReference type="SUPFAM" id="SSF69279">
    <property type="entry name" value="Phage tail proteins"/>
    <property type="match status" value="1"/>
</dbReference>
<evidence type="ECO:0000259" key="1">
    <source>
        <dbReference type="Pfam" id="PF04717"/>
    </source>
</evidence>
<evidence type="ECO:0000313" key="3">
    <source>
        <dbReference type="Proteomes" id="UP000503011"/>
    </source>
</evidence>
<dbReference type="Pfam" id="PF05954">
    <property type="entry name" value="Phage_GPD"/>
    <property type="match status" value="1"/>
</dbReference>
<dbReference type="RefSeq" id="WP_173160284.1">
    <property type="nucleotide sequence ID" value="NZ_AP022871.1"/>
</dbReference>
<reference evidence="2 3" key="2">
    <citation type="submission" date="2020-03" db="EMBL/GenBank/DDBJ databases">
        <authorList>
            <person name="Ichikawa N."/>
            <person name="Kimura A."/>
            <person name="Kitahashi Y."/>
            <person name="Uohara A."/>
        </authorList>
    </citation>
    <scope>NUCLEOTIDE SEQUENCE [LARGE SCALE GENOMIC DNA]</scope>
    <source>
        <strain evidence="2 3">NBRC 105367</strain>
    </source>
</reference>
<sequence>MLPAVHNDTIRAGVTIGGRPLPAAADRHLVRVVVDTQLQLPDMFELTFRDEAGQLLNQAGIEIGTAVTVSARSAAGRPHELIAGEVTAIEAVCEQSHVWTVVRGYSKLHRLQRIRRTRTFVNMTDANIAKQIAGEHGLPMGKVAATGIVHAHLAQLAQTDWEFLTQRAREIGYEVGVTDGRFDFRAATAVPAGPLGAFRALGGDAVTVRFKHNLFRFAPRLTAATMVPAVEVRVWDADTPKAVSARAETRAGTADLDQTPQEFARMFTGVGRPQPPGAGAVGAPGMNTGPAPGRDAYVVADRPVGVGQAANAAAGQLAQASARRLAGPFAEAEGIAQGDHRIRAGGTLTVEGVPPAFVGTWIVSRARHVFDEDQQGGYLTHFEAGGGQDRSLLGLTGRGNGPDRSGPLHGLVCGIVTNNNDPDKQGRVKISLPWLSPRHESDWARVALPGLGRKGGLVLPPEVGDEVLVGFEFDDPRRPYVIGGLHNPRTKAELGGPVVKVAGRTGSVARTGIVSGSGNRLVFRDELPPSGGPPSASSITLGTGDDAISMEIDQNAGRLRLNCRPTKGSGQIVLECANGAITIRAKTQISIVSDGQLSIEGAQVNVKAKAAMKLESSGPLELKGAVIKLN</sequence>
<organism evidence="2 3">
    <name type="scientific">Phytohabitans suffuscus</name>
    <dbReference type="NCBI Taxonomy" id="624315"/>
    <lineage>
        <taxon>Bacteria</taxon>
        <taxon>Bacillati</taxon>
        <taxon>Actinomycetota</taxon>
        <taxon>Actinomycetes</taxon>
        <taxon>Micromonosporales</taxon>
        <taxon>Micromonosporaceae</taxon>
    </lineage>
</organism>
<proteinExistence type="predicted"/>
<reference evidence="2 3" key="1">
    <citation type="submission" date="2020-03" db="EMBL/GenBank/DDBJ databases">
        <title>Whole genome shotgun sequence of Phytohabitans suffuscus NBRC 105367.</title>
        <authorList>
            <person name="Komaki H."/>
            <person name="Tamura T."/>
        </authorList>
    </citation>
    <scope>NUCLEOTIDE SEQUENCE [LARGE SCALE GENOMIC DNA]</scope>
    <source>
        <strain evidence="2 3">NBRC 105367</strain>
    </source>
</reference>
<keyword evidence="3" id="KW-1185">Reference proteome</keyword>
<dbReference type="Pfam" id="PF04717">
    <property type="entry name" value="Phage_base_V"/>
    <property type="match status" value="1"/>
</dbReference>
<gene>
    <name evidence="2" type="ORF">Psuf_060260</name>
</gene>
<dbReference type="InterPro" id="IPR037026">
    <property type="entry name" value="Vgr_OB-fold_dom_sf"/>
</dbReference>
<dbReference type="Proteomes" id="UP000503011">
    <property type="component" value="Chromosome"/>
</dbReference>
<dbReference type="KEGG" id="psuu:Psuf_060260"/>
<feature type="domain" description="Gp5/Type VI secretion system Vgr protein OB-fold" evidence="1">
    <location>
        <begin position="414"/>
        <end position="486"/>
    </location>
</feature>
<dbReference type="EMBL" id="AP022871">
    <property type="protein sequence ID" value="BCB88713.1"/>
    <property type="molecule type" value="Genomic_DNA"/>
</dbReference>
<dbReference type="Gene3D" id="2.40.50.230">
    <property type="entry name" value="Gp5 N-terminal domain"/>
    <property type="match status" value="1"/>
</dbReference>
<evidence type="ECO:0000313" key="2">
    <source>
        <dbReference type="EMBL" id="BCB88713.1"/>
    </source>
</evidence>
<dbReference type="InterPro" id="IPR006531">
    <property type="entry name" value="Gp5/Vgr_OB"/>
</dbReference>
<accession>A0A6F8YRU8</accession>
<dbReference type="AlphaFoldDB" id="A0A6F8YRU8"/>